<dbReference type="GO" id="GO:0000146">
    <property type="term" value="F:microfilament motor activity"/>
    <property type="evidence" value="ECO:0007669"/>
    <property type="project" value="InterPro"/>
</dbReference>
<comment type="similarity">
    <text evidence="7">Belongs to the TRAFAC class myosin-kinesin ATPase superfamily. Myosin family.</text>
</comment>
<dbReference type="GO" id="GO:0001726">
    <property type="term" value="C:ruffle"/>
    <property type="evidence" value="ECO:0007669"/>
    <property type="project" value="TreeGrafter"/>
</dbReference>
<evidence type="ECO:0000259" key="8">
    <source>
        <dbReference type="PROSITE" id="PS51456"/>
    </source>
</evidence>
<keyword evidence="7" id="KW-0009">Actin-binding</keyword>
<comment type="caution">
    <text evidence="7">Lacks conserved residue(s) required for the propagation of feature annotation.</text>
</comment>
<dbReference type="PANTHER" id="PTHR46184:SF2">
    <property type="entry name" value="UNCONVENTIONAL MYOSIN-IXB"/>
    <property type="match status" value="1"/>
</dbReference>
<evidence type="ECO:0000256" key="5">
    <source>
        <dbReference type="ARBA" id="ARBA00023123"/>
    </source>
</evidence>
<feature type="region of interest" description="Actin-binding" evidence="7">
    <location>
        <begin position="359"/>
        <end position="381"/>
    </location>
</feature>
<keyword evidence="6" id="KW-0505">Motor protein</keyword>
<evidence type="ECO:0000256" key="6">
    <source>
        <dbReference type="ARBA" id="ARBA00023175"/>
    </source>
</evidence>
<dbReference type="GO" id="GO:0016887">
    <property type="term" value="F:ATP hydrolysis activity"/>
    <property type="evidence" value="ECO:0007669"/>
    <property type="project" value="TreeGrafter"/>
</dbReference>
<evidence type="ECO:0000256" key="7">
    <source>
        <dbReference type="PROSITE-ProRule" id="PRU00782"/>
    </source>
</evidence>
<organism evidence="9 10">
    <name type="scientific">Synaphobranchus kaupii</name>
    <name type="common">Kaup's arrowtooth eel</name>
    <dbReference type="NCBI Taxonomy" id="118154"/>
    <lineage>
        <taxon>Eukaryota</taxon>
        <taxon>Metazoa</taxon>
        <taxon>Chordata</taxon>
        <taxon>Craniata</taxon>
        <taxon>Vertebrata</taxon>
        <taxon>Euteleostomi</taxon>
        <taxon>Actinopterygii</taxon>
        <taxon>Neopterygii</taxon>
        <taxon>Teleostei</taxon>
        <taxon>Anguilliformes</taxon>
        <taxon>Synaphobranchidae</taxon>
        <taxon>Synaphobranchus</taxon>
    </lineage>
</organism>
<dbReference type="InterPro" id="IPR000048">
    <property type="entry name" value="IQ_motif_EF-hand-BS"/>
</dbReference>
<dbReference type="GO" id="GO:0051015">
    <property type="term" value="F:actin filament binding"/>
    <property type="evidence" value="ECO:0007669"/>
    <property type="project" value="TreeGrafter"/>
</dbReference>
<dbReference type="GO" id="GO:0035556">
    <property type="term" value="P:intracellular signal transduction"/>
    <property type="evidence" value="ECO:0007669"/>
    <property type="project" value="InterPro"/>
</dbReference>
<dbReference type="Gene3D" id="3.40.850.10">
    <property type="entry name" value="Kinesin motor domain"/>
    <property type="match status" value="1"/>
</dbReference>
<dbReference type="GO" id="GO:0005524">
    <property type="term" value="F:ATP binding"/>
    <property type="evidence" value="ECO:0007669"/>
    <property type="project" value="UniProtKB-KW"/>
</dbReference>
<dbReference type="PROSITE" id="PS50096">
    <property type="entry name" value="IQ"/>
    <property type="match status" value="2"/>
</dbReference>
<dbReference type="Gene3D" id="1.20.120.720">
    <property type="entry name" value="Myosin VI head, motor domain, U50 subdomain"/>
    <property type="match status" value="1"/>
</dbReference>
<keyword evidence="5 7" id="KW-0518">Myosin</keyword>
<comment type="caution">
    <text evidence="9">The sequence shown here is derived from an EMBL/GenBank/DDBJ whole genome shotgun (WGS) entry which is preliminary data.</text>
</comment>
<evidence type="ECO:0000313" key="9">
    <source>
        <dbReference type="EMBL" id="KAJ8340890.1"/>
    </source>
</evidence>
<dbReference type="EMBL" id="JAINUF010000015">
    <property type="protein sequence ID" value="KAJ8340890.1"/>
    <property type="molecule type" value="Genomic_DNA"/>
</dbReference>
<dbReference type="Pfam" id="PF00612">
    <property type="entry name" value="IQ"/>
    <property type="match status" value="3"/>
</dbReference>
<dbReference type="OrthoDB" id="437889at2759"/>
<proteinExistence type="inferred from homology"/>
<gene>
    <name evidence="9" type="ORF">SKAU_G00331810</name>
</gene>
<evidence type="ECO:0000256" key="1">
    <source>
        <dbReference type="ARBA" id="ARBA00004496"/>
    </source>
</evidence>
<sequence length="634" mass="73259">MLVKTLTKRTILMAKNKLSFPYSQSEAITVRDSMAKALYSALFDWIVLRINHSLLNRKDIMDSASFQHQSFSIGVLDLFGFENCRANGFEQFCINYASELLHYYFNQHIFELEQEEYQAEGLTWQTINYRDNSGCIELFSSQPRGLIHLLYEHSSSSSPHATDKTLLARFLQDHHGNPFFAATPKGEDFRLKDADRVPVGVVALLNHSDRAFVRSLVGVNPVARFRWAVIRAVIRSIAAFKQAGLCRAARKTGQRRRGSRTPIGQLRRKSSTKVDQLQSRFSLLDFSFDRSEDHPLEVMEDIFASYESRKRRKGSRQKQIIPKNVMSTRSLKCIVGMTLRDATMTLPLPSASAQFQVSMCKLLQSLQRAQPFFIHCICSNAEKREMCFDDAQVLTQLQYSGLLETVSIQRAGYSTKFTFQEFAQTFQVLLSEEPQREILAVLQDAGLDASTYQIGKTKVFLKEAQWQQLQEKLQERRSEEVRRMIVVLQRWYRTQQERRDFLCKRAAAIVIQRWWRGIREESRYQAAAMIQALWRGSQQREEYLKQRASIIKMQALVRGSTARRSEVQGARCAAEREHRACSPFVSPYMTECRKARLLVDWRSGGSALISGFLLRLRDAGFRLSRDMERHRLTD</sequence>
<dbReference type="InterPro" id="IPR036961">
    <property type="entry name" value="Kinesin_motor_dom_sf"/>
</dbReference>
<keyword evidence="3" id="KW-0547">Nucleotide-binding</keyword>
<dbReference type="AlphaFoldDB" id="A0A9Q1IHM3"/>
<dbReference type="InterPro" id="IPR001609">
    <property type="entry name" value="Myosin_head_motor_dom-like"/>
</dbReference>
<dbReference type="GO" id="GO:0030027">
    <property type="term" value="C:lamellipodium"/>
    <property type="evidence" value="ECO:0007669"/>
    <property type="project" value="TreeGrafter"/>
</dbReference>
<dbReference type="GO" id="GO:0005737">
    <property type="term" value="C:cytoplasm"/>
    <property type="evidence" value="ECO:0007669"/>
    <property type="project" value="UniProtKB-SubCell"/>
</dbReference>
<dbReference type="PROSITE" id="PS51456">
    <property type="entry name" value="MYOSIN_MOTOR"/>
    <property type="match status" value="1"/>
</dbReference>
<dbReference type="GO" id="GO:0016459">
    <property type="term" value="C:myosin complex"/>
    <property type="evidence" value="ECO:0007669"/>
    <property type="project" value="UniProtKB-KW"/>
</dbReference>
<name>A0A9Q1IHM3_SYNKA</name>
<dbReference type="Gene3D" id="1.20.58.530">
    <property type="match status" value="1"/>
</dbReference>
<evidence type="ECO:0000256" key="4">
    <source>
        <dbReference type="ARBA" id="ARBA00022840"/>
    </source>
</evidence>
<dbReference type="Proteomes" id="UP001152622">
    <property type="component" value="Chromosome 15"/>
</dbReference>
<dbReference type="InterPro" id="IPR046987">
    <property type="entry name" value="Myo9"/>
</dbReference>
<keyword evidence="4" id="KW-0067">ATP-binding</keyword>
<feature type="domain" description="Myosin motor" evidence="8">
    <location>
        <begin position="1"/>
        <end position="474"/>
    </location>
</feature>
<reference evidence="9" key="1">
    <citation type="journal article" date="2023" name="Science">
        <title>Genome structures resolve the early diversification of teleost fishes.</title>
        <authorList>
            <person name="Parey E."/>
            <person name="Louis A."/>
            <person name="Montfort J."/>
            <person name="Bouchez O."/>
            <person name="Roques C."/>
            <person name="Iampietro C."/>
            <person name="Lluch J."/>
            <person name="Castinel A."/>
            <person name="Donnadieu C."/>
            <person name="Desvignes T."/>
            <person name="Floi Bucao C."/>
            <person name="Jouanno E."/>
            <person name="Wen M."/>
            <person name="Mejri S."/>
            <person name="Dirks R."/>
            <person name="Jansen H."/>
            <person name="Henkel C."/>
            <person name="Chen W.J."/>
            <person name="Zahm M."/>
            <person name="Cabau C."/>
            <person name="Klopp C."/>
            <person name="Thompson A.W."/>
            <person name="Robinson-Rechavi M."/>
            <person name="Braasch I."/>
            <person name="Lecointre G."/>
            <person name="Bobe J."/>
            <person name="Postlethwait J.H."/>
            <person name="Berthelot C."/>
            <person name="Roest Crollius H."/>
            <person name="Guiguen Y."/>
        </authorList>
    </citation>
    <scope>NUCLEOTIDE SEQUENCE</scope>
    <source>
        <strain evidence="9">WJC10195</strain>
    </source>
</reference>
<dbReference type="SMART" id="SM00242">
    <property type="entry name" value="MYSc"/>
    <property type="match status" value="1"/>
</dbReference>
<keyword evidence="10" id="KW-1185">Reference proteome</keyword>
<accession>A0A9Q1IHM3</accession>
<dbReference type="GO" id="GO:0005096">
    <property type="term" value="F:GTPase activator activity"/>
    <property type="evidence" value="ECO:0007669"/>
    <property type="project" value="InterPro"/>
</dbReference>
<dbReference type="InterPro" id="IPR027417">
    <property type="entry name" value="P-loop_NTPase"/>
</dbReference>
<dbReference type="Gene3D" id="6.20.240.20">
    <property type="match status" value="1"/>
</dbReference>
<protein>
    <recommendedName>
        <fullName evidence="8">Myosin motor domain-containing protein</fullName>
    </recommendedName>
</protein>
<evidence type="ECO:0000256" key="2">
    <source>
        <dbReference type="ARBA" id="ARBA00022490"/>
    </source>
</evidence>
<dbReference type="Gene3D" id="1.20.5.190">
    <property type="match status" value="2"/>
</dbReference>
<dbReference type="GO" id="GO:0072673">
    <property type="term" value="P:lamellipodium morphogenesis"/>
    <property type="evidence" value="ECO:0007669"/>
    <property type="project" value="TreeGrafter"/>
</dbReference>
<comment type="subcellular location">
    <subcellularLocation>
        <location evidence="1">Cytoplasm</location>
    </subcellularLocation>
</comment>
<dbReference type="Pfam" id="PF00063">
    <property type="entry name" value="Myosin_head"/>
    <property type="match status" value="2"/>
</dbReference>
<keyword evidence="2" id="KW-0963">Cytoplasm</keyword>
<dbReference type="PANTHER" id="PTHR46184">
    <property type="entry name" value="UNCONVENTIONAL MYOSIN-IXB-LIKE PROTEIN"/>
    <property type="match status" value="1"/>
</dbReference>
<evidence type="ECO:0000256" key="3">
    <source>
        <dbReference type="ARBA" id="ARBA00022741"/>
    </source>
</evidence>
<dbReference type="GO" id="GO:0030048">
    <property type="term" value="P:actin filament-based movement"/>
    <property type="evidence" value="ECO:0007669"/>
    <property type="project" value="TreeGrafter"/>
</dbReference>
<dbReference type="PRINTS" id="PR00193">
    <property type="entry name" value="MYOSINHEAVY"/>
</dbReference>
<evidence type="ECO:0000313" key="10">
    <source>
        <dbReference type="Proteomes" id="UP001152622"/>
    </source>
</evidence>
<dbReference type="SMART" id="SM00015">
    <property type="entry name" value="IQ"/>
    <property type="match status" value="4"/>
</dbReference>
<dbReference type="SUPFAM" id="SSF52540">
    <property type="entry name" value="P-loop containing nucleoside triphosphate hydrolases"/>
    <property type="match status" value="1"/>
</dbReference>
<dbReference type="GO" id="GO:0005884">
    <property type="term" value="C:actin filament"/>
    <property type="evidence" value="ECO:0007669"/>
    <property type="project" value="TreeGrafter"/>
</dbReference>